<accession>R7UHU3</accession>
<feature type="transmembrane region" description="Helical" evidence="10">
    <location>
        <begin position="91"/>
        <end position="110"/>
    </location>
</feature>
<evidence type="ECO:0000256" key="9">
    <source>
        <dbReference type="SAM" id="MobiDB-lite"/>
    </source>
</evidence>
<comment type="similarity">
    <text evidence="2 8">Belongs to the MIP/aquaporin (TC 1.A.8) family.</text>
</comment>
<proteinExistence type="inferred from homology"/>
<evidence type="ECO:0000256" key="2">
    <source>
        <dbReference type="ARBA" id="ARBA00006175"/>
    </source>
</evidence>
<keyword evidence="4" id="KW-1003">Cell membrane</keyword>
<dbReference type="Proteomes" id="UP000014760">
    <property type="component" value="Unassembled WGS sequence"/>
</dbReference>
<name>R7UHU3_CAPTE</name>
<dbReference type="Gene3D" id="1.20.1080.10">
    <property type="entry name" value="Glycerol uptake facilitator protein"/>
    <property type="match status" value="1"/>
</dbReference>
<evidence type="ECO:0000313" key="12">
    <source>
        <dbReference type="EnsemblMetazoa" id="CapteP180401"/>
    </source>
</evidence>
<dbReference type="Pfam" id="PF00230">
    <property type="entry name" value="MIP"/>
    <property type="match status" value="1"/>
</dbReference>
<dbReference type="OMA" id="RWNSECA"/>
<keyword evidence="3 8" id="KW-0813">Transport</keyword>
<evidence type="ECO:0008006" key="14">
    <source>
        <dbReference type="Google" id="ProtNLM"/>
    </source>
</evidence>
<gene>
    <name evidence="11" type="ORF">CAPTEDRAFT_180401</name>
</gene>
<feature type="compositionally biased region" description="Acidic residues" evidence="9">
    <location>
        <begin position="246"/>
        <end position="255"/>
    </location>
</feature>
<evidence type="ECO:0000256" key="5">
    <source>
        <dbReference type="ARBA" id="ARBA00022692"/>
    </source>
</evidence>
<dbReference type="EMBL" id="KB303698">
    <property type="protein sequence ID" value="ELU02847.1"/>
    <property type="molecule type" value="Genomic_DNA"/>
</dbReference>
<reference evidence="11 13" key="2">
    <citation type="journal article" date="2013" name="Nature">
        <title>Insights into bilaterian evolution from three spiralian genomes.</title>
        <authorList>
            <person name="Simakov O."/>
            <person name="Marletaz F."/>
            <person name="Cho S.J."/>
            <person name="Edsinger-Gonzales E."/>
            <person name="Havlak P."/>
            <person name="Hellsten U."/>
            <person name="Kuo D.H."/>
            <person name="Larsson T."/>
            <person name="Lv J."/>
            <person name="Arendt D."/>
            <person name="Savage R."/>
            <person name="Osoegawa K."/>
            <person name="de Jong P."/>
            <person name="Grimwood J."/>
            <person name="Chapman J.A."/>
            <person name="Shapiro H."/>
            <person name="Aerts A."/>
            <person name="Otillar R.P."/>
            <person name="Terry A.Y."/>
            <person name="Boore J.L."/>
            <person name="Grigoriev I.V."/>
            <person name="Lindberg D.R."/>
            <person name="Seaver E.C."/>
            <person name="Weisblat D.A."/>
            <person name="Putnam N.H."/>
            <person name="Rokhsar D.S."/>
        </authorList>
    </citation>
    <scope>NUCLEOTIDE SEQUENCE</scope>
    <source>
        <strain evidence="11 13">I ESC-2004</strain>
    </source>
</reference>
<evidence type="ECO:0000256" key="4">
    <source>
        <dbReference type="ARBA" id="ARBA00022475"/>
    </source>
</evidence>
<feature type="region of interest" description="Disordered" evidence="9">
    <location>
        <begin position="235"/>
        <end position="255"/>
    </location>
</feature>
<dbReference type="AlphaFoldDB" id="R7UHU3"/>
<feature type="transmembrane region" description="Helical" evidence="10">
    <location>
        <begin position="14"/>
        <end position="32"/>
    </location>
</feature>
<dbReference type="InterPro" id="IPR000425">
    <property type="entry name" value="MIP"/>
</dbReference>
<evidence type="ECO:0000256" key="1">
    <source>
        <dbReference type="ARBA" id="ARBA00004651"/>
    </source>
</evidence>
<dbReference type="EMBL" id="AMQN01008662">
    <property type="status" value="NOT_ANNOTATED_CDS"/>
    <property type="molecule type" value="Genomic_DNA"/>
</dbReference>
<evidence type="ECO:0000256" key="7">
    <source>
        <dbReference type="ARBA" id="ARBA00023136"/>
    </source>
</evidence>
<dbReference type="STRING" id="283909.R7UHU3"/>
<sequence length="255" mass="27615">MTKEIKSATFWRDVIAEFLATFLLMTVQSAIVMDWGKDDPAKSIRVGLALGFIVATMAWALGDFGGGHINPAVTVAMVFGGCCTILRGILYVIAQCVGAIAGAGFIYAVTPADFRGNLALTDLNEGMEPWQGYLVETWVTCILVLTILGATNERRKGNVYMPTILIGFAVCLGIMSAFNHTGGSLNPARSFGPAVVINKWNNHWVYWAGPCSGGILASLLYSYMLDRVDRGKKEESYDMRGGQDNDGADFGEDKF</sequence>
<feature type="transmembrane region" description="Helical" evidence="10">
    <location>
        <begin position="159"/>
        <end position="178"/>
    </location>
</feature>
<reference evidence="13" key="1">
    <citation type="submission" date="2012-12" db="EMBL/GenBank/DDBJ databases">
        <authorList>
            <person name="Hellsten U."/>
            <person name="Grimwood J."/>
            <person name="Chapman J.A."/>
            <person name="Shapiro H."/>
            <person name="Aerts A."/>
            <person name="Otillar R.P."/>
            <person name="Terry A.Y."/>
            <person name="Boore J.L."/>
            <person name="Simakov O."/>
            <person name="Marletaz F."/>
            <person name="Cho S.-J."/>
            <person name="Edsinger-Gonzales E."/>
            <person name="Havlak P."/>
            <person name="Kuo D.-H."/>
            <person name="Larsson T."/>
            <person name="Lv J."/>
            <person name="Arendt D."/>
            <person name="Savage R."/>
            <person name="Osoegawa K."/>
            <person name="de Jong P."/>
            <person name="Lindberg D.R."/>
            <person name="Seaver E.C."/>
            <person name="Weisblat D.A."/>
            <person name="Putnam N.H."/>
            <person name="Grigoriev I.V."/>
            <person name="Rokhsar D.S."/>
        </authorList>
    </citation>
    <scope>NUCLEOTIDE SEQUENCE</scope>
    <source>
        <strain evidence="13">I ESC-2004</strain>
    </source>
</reference>
<dbReference type="PRINTS" id="PR00783">
    <property type="entry name" value="MINTRINSICP"/>
</dbReference>
<dbReference type="GO" id="GO:0015250">
    <property type="term" value="F:water channel activity"/>
    <property type="evidence" value="ECO:0007669"/>
    <property type="project" value="TreeGrafter"/>
</dbReference>
<evidence type="ECO:0000256" key="10">
    <source>
        <dbReference type="SAM" id="Phobius"/>
    </source>
</evidence>
<dbReference type="OrthoDB" id="3222at2759"/>
<evidence type="ECO:0000256" key="3">
    <source>
        <dbReference type="ARBA" id="ARBA00022448"/>
    </source>
</evidence>
<dbReference type="EnsemblMetazoa" id="CapteT180401">
    <property type="protein sequence ID" value="CapteP180401"/>
    <property type="gene ID" value="CapteG180401"/>
</dbReference>
<evidence type="ECO:0000313" key="13">
    <source>
        <dbReference type="Proteomes" id="UP000014760"/>
    </source>
</evidence>
<keyword evidence="13" id="KW-1185">Reference proteome</keyword>
<dbReference type="PANTHER" id="PTHR19139">
    <property type="entry name" value="AQUAPORIN TRANSPORTER"/>
    <property type="match status" value="1"/>
</dbReference>
<dbReference type="SUPFAM" id="SSF81338">
    <property type="entry name" value="Aquaporin-like"/>
    <property type="match status" value="1"/>
</dbReference>
<dbReference type="CDD" id="cd00333">
    <property type="entry name" value="MIP"/>
    <property type="match status" value="1"/>
</dbReference>
<dbReference type="PROSITE" id="PS00221">
    <property type="entry name" value="MIP"/>
    <property type="match status" value="1"/>
</dbReference>
<keyword evidence="6 10" id="KW-1133">Transmembrane helix</keyword>
<dbReference type="EMBL" id="AMQN01008663">
    <property type="status" value="NOT_ANNOTATED_CDS"/>
    <property type="molecule type" value="Genomic_DNA"/>
</dbReference>
<evidence type="ECO:0000256" key="6">
    <source>
        <dbReference type="ARBA" id="ARBA00022989"/>
    </source>
</evidence>
<feature type="transmembrane region" description="Helical" evidence="10">
    <location>
        <begin position="130"/>
        <end position="150"/>
    </location>
</feature>
<feature type="transmembrane region" description="Helical" evidence="10">
    <location>
        <begin position="204"/>
        <end position="223"/>
    </location>
</feature>
<dbReference type="GO" id="GO:0005886">
    <property type="term" value="C:plasma membrane"/>
    <property type="evidence" value="ECO:0007669"/>
    <property type="project" value="UniProtKB-SubCell"/>
</dbReference>
<keyword evidence="5 8" id="KW-0812">Transmembrane</keyword>
<evidence type="ECO:0000256" key="8">
    <source>
        <dbReference type="RuleBase" id="RU000477"/>
    </source>
</evidence>
<feature type="transmembrane region" description="Helical" evidence="10">
    <location>
        <begin position="44"/>
        <end position="62"/>
    </location>
</feature>
<reference evidence="12" key="3">
    <citation type="submission" date="2015-06" db="UniProtKB">
        <authorList>
            <consortium name="EnsemblMetazoa"/>
        </authorList>
    </citation>
    <scope>IDENTIFICATION</scope>
</reference>
<organism evidence="11">
    <name type="scientific">Capitella teleta</name>
    <name type="common">Polychaete worm</name>
    <dbReference type="NCBI Taxonomy" id="283909"/>
    <lineage>
        <taxon>Eukaryota</taxon>
        <taxon>Metazoa</taxon>
        <taxon>Spiralia</taxon>
        <taxon>Lophotrochozoa</taxon>
        <taxon>Annelida</taxon>
        <taxon>Polychaeta</taxon>
        <taxon>Sedentaria</taxon>
        <taxon>Scolecida</taxon>
        <taxon>Capitellidae</taxon>
        <taxon>Capitella</taxon>
    </lineage>
</organism>
<dbReference type="InterPro" id="IPR023271">
    <property type="entry name" value="Aquaporin-like"/>
</dbReference>
<dbReference type="InterPro" id="IPR034294">
    <property type="entry name" value="Aquaporin_transptr"/>
</dbReference>
<protein>
    <recommendedName>
        <fullName evidence="14">Aquaporin</fullName>
    </recommendedName>
</protein>
<keyword evidence="7 10" id="KW-0472">Membrane</keyword>
<dbReference type="HOGENOM" id="CLU_020019_3_3_1"/>
<evidence type="ECO:0000313" key="11">
    <source>
        <dbReference type="EMBL" id="ELU02847.1"/>
    </source>
</evidence>
<dbReference type="InterPro" id="IPR022357">
    <property type="entry name" value="MIP_CS"/>
</dbReference>
<comment type="subcellular location">
    <subcellularLocation>
        <location evidence="1">Cell membrane</location>
        <topology evidence="1">Multi-pass membrane protein</topology>
    </subcellularLocation>
</comment>
<dbReference type="PANTHER" id="PTHR19139:SF199">
    <property type="entry name" value="MIP17260P"/>
    <property type="match status" value="1"/>
</dbReference>